<keyword evidence="2" id="KW-1185">Reference proteome</keyword>
<sequence>MFFRSCCNIGGTQINHLFAVKVHFTSPERPSVTTTPPAPMLSKKFFSDGETPLAASATSGTIMEAVNAAAVNPVTAFSFNEALISNFPADFDTTIDFDFLTGNALRKESEIGCLFCVARVNGIAMDTADVEAIVASFAINGIGN</sequence>
<comment type="caution">
    <text evidence="1">The sequence shown here is derived from an EMBL/GenBank/DDBJ whole genome shotgun (WGS) entry which is preliminary data.</text>
</comment>
<evidence type="ECO:0000313" key="1">
    <source>
        <dbReference type="EMBL" id="KAL3825362.1"/>
    </source>
</evidence>
<dbReference type="Proteomes" id="UP001634393">
    <property type="component" value="Unassembled WGS sequence"/>
</dbReference>
<dbReference type="AlphaFoldDB" id="A0ABD3SLA2"/>
<dbReference type="EMBL" id="JBJXBP010000006">
    <property type="protein sequence ID" value="KAL3825362.1"/>
    <property type="molecule type" value="Genomic_DNA"/>
</dbReference>
<protein>
    <submittedName>
        <fullName evidence="1">Uncharacterized protein</fullName>
    </submittedName>
</protein>
<reference evidence="1 2" key="1">
    <citation type="submission" date="2024-12" db="EMBL/GenBank/DDBJ databases">
        <title>The unique morphological basis and parallel evolutionary history of personate flowers in Penstemon.</title>
        <authorList>
            <person name="Depatie T.H."/>
            <person name="Wessinger C.A."/>
        </authorList>
    </citation>
    <scope>NUCLEOTIDE SEQUENCE [LARGE SCALE GENOMIC DNA]</scope>
    <source>
        <strain evidence="1">WTNN_2</strain>
        <tissue evidence="1">Leaf</tissue>
    </source>
</reference>
<gene>
    <name evidence="1" type="ORF">ACJIZ3_021391</name>
</gene>
<name>A0ABD3SLA2_9LAMI</name>
<proteinExistence type="predicted"/>
<organism evidence="1 2">
    <name type="scientific">Penstemon smallii</name>
    <dbReference type="NCBI Taxonomy" id="265156"/>
    <lineage>
        <taxon>Eukaryota</taxon>
        <taxon>Viridiplantae</taxon>
        <taxon>Streptophyta</taxon>
        <taxon>Embryophyta</taxon>
        <taxon>Tracheophyta</taxon>
        <taxon>Spermatophyta</taxon>
        <taxon>Magnoliopsida</taxon>
        <taxon>eudicotyledons</taxon>
        <taxon>Gunneridae</taxon>
        <taxon>Pentapetalae</taxon>
        <taxon>asterids</taxon>
        <taxon>lamiids</taxon>
        <taxon>Lamiales</taxon>
        <taxon>Plantaginaceae</taxon>
        <taxon>Cheloneae</taxon>
        <taxon>Penstemon</taxon>
    </lineage>
</organism>
<accession>A0ABD3SLA2</accession>
<evidence type="ECO:0000313" key="2">
    <source>
        <dbReference type="Proteomes" id="UP001634393"/>
    </source>
</evidence>